<organism evidence="2 3">
    <name type="scientific">Mesorhizobium tamadayense</name>
    <dbReference type="NCBI Taxonomy" id="425306"/>
    <lineage>
        <taxon>Bacteria</taxon>
        <taxon>Pseudomonadati</taxon>
        <taxon>Pseudomonadota</taxon>
        <taxon>Alphaproteobacteria</taxon>
        <taxon>Hyphomicrobiales</taxon>
        <taxon>Phyllobacteriaceae</taxon>
        <taxon>Mesorhizobium</taxon>
    </lineage>
</organism>
<evidence type="ECO:0000259" key="1">
    <source>
        <dbReference type="Pfam" id="PF06568"/>
    </source>
</evidence>
<feature type="domain" description="YjiS-like" evidence="1">
    <location>
        <begin position="38"/>
        <end position="65"/>
    </location>
</feature>
<proteinExistence type="predicted"/>
<dbReference type="EMBL" id="RQXT01000084">
    <property type="protein sequence ID" value="RRH88806.1"/>
    <property type="molecule type" value="Genomic_DNA"/>
</dbReference>
<keyword evidence="3" id="KW-1185">Reference proteome</keyword>
<accession>A0A3P3ES11</accession>
<reference evidence="2 3" key="1">
    <citation type="submission" date="2018-11" db="EMBL/GenBank/DDBJ databases">
        <title>the genome of Mesorhizobium tamadayense DSM 28320.</title>
        <authorList>
            <person name="Gao J."/>
        </authorList>
    </citation>
    <scope>NUCLEOTIDE SEQUENCE [LARGE SCALE GENOMIC DNA]</scope>
    <source>
        <strain evidence="2 3">DSM 28320</strain>
    </source>
</reference>
<dbReference type="Pfam" id="PF06568">
    <property type="entry name" value="YjiS-like"/>
    <property type="match status" value="1"/>
</dbReference>
<name>A0A3P3ES11_9HYPH</name>
<dbReference type="AlphaFoldDB" id="A0A3P3ES11"/>
<evidence type="ECO:0000313" key="3">
    <source>
        <dbReference type="Proteomes" id="UP000273786"/>
    </source>
</evidence>
<gene>
    <name evidence="2" type="ORF">EH240_34850</name>
</gene>
<sequence>METTMTTLDRATFETGRAGFSLSGFASSILRLAYCAMKQRSERAALQAMPDHMLKDLGISRSQIEYCTSIRLAPSDTEGMDG</sequence>
<dbReference type="Proteomes" id="UP000273786">
    <property type="component" value="Unassembled WGS sequence"/>
</dbReference>
<dbReference type="InterPro" id="IPR009506">
    <property type="entry name" value="YjiS-like"/>
</dbReference>
<protein>
    <submittedName>
        <fullName evidence="2">DUF1127 domain-containing protein</fullName>
    </submittedName>
</protein>
<dbReference type="OrthoDB" id="8085937at2"/>
<comment type="caution">
    <text evidence="2">The sequence shown here is derived from an EMBL/GenBank/DDBJ whole genome shotgun (WGS) entry which is preliminary data.</text>
</comment>
<evidence type="ECO:0000313" key="2">
    <source>
        <dbReference type="EMBL" id="RRH88806.1"/>
    </source>
</evidence>